<protein>
    <submittedName>
        <fullName evidence="1">Uncharacterized protein</fullName>
    </submittedName>
</protein>
<dbReference type="EMBL" id="MWQO01000014">
    <property type="protein sequence ID" value="THD11344.1"/>
    <property type="molecule type" value="Genomic_DNA"/>
</dbReference>
<accession>A0A4S3KSZ9</accession>
<proteinExistence type="predicted"/>
<dbReference type="AlphaFoldDB" id="A0A4S3KSZ9"/>
<comment type="caution">
    <text evidence="1">The sequence shown here is derived from an EMBL/GenBank/DDBJ whole genome shotgun (WGS) entry which is preliminary data.</text>
</comment>
<keyword evidence="2" id="KW-1185">Reference proteome</keyword>
<dbReference type="Proteomes" id="UP000307749">
    <property type="component" value="Unassembled WGS sequence"/>
</dbReference>
<sequence length="134" mass="14621">MTSESSGRLPIKLMQCERCGKPVARLIFAPTGTHGRGEFEDVARMTFALCTEQPLPTWIVGPGNPVDILTAADPMEIRSMVMPIWPEHGALFESSPSQFNCTIRALQDSHCGQPPKAIVIRAFASAISPTRGER</sequence>
<name>A0A4S3KSZ9_9GAMM</name>
<evidence type="ECO:0000313" key="2">
    <source>
        <dbReference type="Proteomes" id="UP000307749"/>
    </source>
</evidence>
<gene>
    <name evidence="1" type="ORF">B1806_04285</name>
</gene>
<reference evidence="1 2" key="1">
    <citation type="submission" date="2017-02" db="EMBL/GenBank/DDBJ databases">
        <title>Whole genome sequencing of Metallibacterium scheffleri DSM 24874 (T).</title>
        <authorList>
            <person name="Kumar S."/>
            <person name="Patil P."/>
            <person name="Patil P.B."/>
        </authorList>
    </citation>
    <scope>NUCLEOTIDE SEQUENCE [LARGE SCALE GENOMIC DNA]</scope>
    <source>
        <strain evidence="1 2">DSM 24874</strain>
    </source>
</reference>
<evidence type="ECO:0000313" key="1">
    <source>
        <dbReference type="EMBL" id="THD11344.1"/>
    </source>
</evidence>
<organism evidence="1 2">
    <name type="scientific">Metallibacterium scheffleri</name>
    <dbReference type="NCBI Taxonomy" id="993689"/>
    <lineage>
        <taxon>Bacteria</taxon>
        <taxon>Pseudomonadati</taxon>
        <taxon>Pseudomonadota</taxon>
        <taxon>Gammaproteobacteria</taxon>
        <taxon>Lysobacterales</taxon>
        <taxon>Rhodanobacteraceae</taxon>
        <taxon>Metallibacterium</taxon>
    </lineage>
</organism>